<dbReference type="Proteomes" id="UP000277582">
    <property type="component" value="Unassembled WGS sequence"/>
</dbReference>
<sequence>MDKYKEALEVLEPLSDRPWLWGLISKSHFEIACILLKKKDKKNAAEHLCEALKMLSDKRAPQNFISRNLLFLCILYLDGAIPEELIPEECEKKLEFYFYGNTSWAGHNLL</sequence>
<gene>
    <name evidence="1" type="ORF">D6D85_12595</name>
</gene>
<comment type="caution">
    <text evidence="1">The sequence shown here is derived from an EMBL/GenBank/DDBJ whole genome shotgun (WGS) entry which is preliminary data.</text>
</comment>
<dbReference type="EMBL" id="RCOS01000140">
    <property type="protein sequence ID" value="RSN72730.1"/>
    <property type="molecule type" value="Genomic_DNA"/>
</dbReference>
<proteinExistence type="predicted"/>
<evidence type="ECO:0000313" key="2">
    <source>
        <dbReference type="Proteomes" id="UP000277582"/>
    </source>
</evidence>
<accession>A0A3R9QBW0</accession>
<evidence type="ECO:0000313" key="1">
    <source>
        <dbReference type="EMBL" id="RSN72730.1"/>
    </source>
</evidence>
<keyword evidence="2" id="KW-1185">Reference proteome</keyword>
<protein>
    <recommendedName>
        <fullName evidence="3">Tetratricopeptide repeat protein</fullName>
    </recommendedName>
</protein>
<organism evidence="1 2">
    <name type="scientific">Candidatus Methanodesulfokora washburnensis</name>
    <dbReference type="NCBI Taxonomy" id="2478471"/>
    <lineage>
        <taxon>Archaea</taxon>
        <taxon>Thermoproteota</taxon>
        <taxon>Candidatus Korarchaeia</taxon>
        <taxon>Candidatus Korarchaeia incertae sedis</taxon>
        <taxon>Candidatus Methanodesulfokora</taxon>
    </lineage>
</organism>
<dbReference type="AlphaFoldDB" id="A0A3R9QBW0"/>
<reference evidence="1 2" key="1">
    <citation type="submission" date="2018-10" db="EMBL/GenBank/DDBJ databases">
        <title>Co-occurring genomic capacity for anaerobic methane metabolism and dissimilatory sulfite reduction discovered in the Korarchaeota.</title>
        <authorList>
            <person name="Mckay L.J."/>
            <person name="Dlakic M."/>
            <person name="Fields M.W."/>
            <person name="Delmont T.O."/>
            <person name="Eren A.M."/>
            <person name="Jay Z.J."/>
            <person name="Klingelsmith K.B."/>
            <person name="Rusch D.B."/>
            <person name="Inskeep W.P."/>
        </authorList>
    </citation>
    <scope>NUCLEOTIDE SEQUENCE [LARGE SCALE GENOMIC DNA]</scope>
    <source>
        <strain evidence="1 2">MDKW</strain>
    </source>
</reference>
<evidence type="ECO:0008006" key="3">
    <source>
        <dbReference type="Google" id="ProtNLM"/>
    </source>
</evidence>
<name>A0A3R9QBW0_9CREN</name>